<keyword evidence="2" id="KW-1185">Reference proteome</keyword>
<accession>A0A6S7F7C0</accession>
<dbReference type="Proteomes" id="UP000494183">
    <property type="component" value="Unassembled WGS sequence"/>
</dbReference>
<name>A0A6S7F7C0_9BURK</name>
<evidence type="ECO:0000313" key="2">
    <source>
        <dbReference type="Proteomes" id="UP000494183"/>
    </source>
</evidence>
<dbReference type="EMBL" id="CADILH010000002">
    <property type="protein sequence ID" value="CAB3930191.1"/>
    <property type="molecule type" value="Genomic_DNA"/>
</dbReference>
<reference evidence="1 2" key="1">
    <citation type="submission" date="2020-04" db="EMBL/GenBank/DDBJ databases">
        <authorList>
            <person name="De Canck E."/>
        </authorList>
    </citation>
    <scope>NUCLEOTIDE SEQUENCE [LARGE SCALE GENOMIC DNA]</scope>
    <source>
        <strain evidence="1 2">LMG 6000</strain>
    </source>
</reference>
<gene>
    <name evidence="1" type="ORF">LMG6000_01245</name>
</gene>
<dbReference type="AlphaFoldDB" id="A0A6S7F7C0"/>
<organism evidence="1 2">
    <name type="scientific">Achromobacter insolitus</name>
    <dbReference type="NCBI Taxonomy" id="217204"/>
    <lineage>
        <taxon>Bacteria</taxon>
        <taxon>Pseudomonadati</taxon>
        <taxon>Pseudomonadota</taxon>
        <taxon>Betaproteobacteria</taxon>
        <taxon>Burkholderiales</taxon>
        <taxon>Alcaligenaceae</taxon>
        <taxon>Achromobacter</taxon>
    </lineage>
</organism>
<protein>
    <submittedName>
        <fullName evidence="1">Uncharacterized protein</fullName>
    </submittedName>
</protein>
<sequence>MRQARPAAMDLGGACRAPPLPAQAAQKRMFRPALTPWSCVELASWP</sequence>
<evidence type="ECO:0000313" key="1">
    <source>
        <dbReference type="EMBL" id="CAB3930191.1"/>
    </source>
</evidence>
<proteinExistence type="predicted"/>